<feature type="compositionally biased region" description="Basic and acidic residues" evidence="1">
    <location>
        <begin position="19"/>
        <end position="28"/>
    </location>
</feature>
<accession>A0A833VCL3</accession>
<feature type="region of interest" description="Disordered" evidence="1">
    <location>
        <begin position="1"/>
        <end position="28"/>
    </location>
</feature>
<dbReference type="AlphaFoldDB" id="A0A833VCL3"/>
<feature type="compositionally biased region" description="Polar residues" evidence="1">
    <location>
        <begin position="9"/>
        <end position="18"/>
    </location>
</feature>
<protein>
    <submittedName>
        <fullName evidence="2">AT-rich interactive domain-containing protein 2</fullName>
    </submittedName>
</protein>
<evidence type="ECO:0000313" key="3">
    <source>
        <dbReference type="Proteomes" id="UP000623129"/>
    </source>
</evidence>
<evidence type="ECO:0000256" key="1">
    <source>
        <dbReference type="SAM" id="MobiDB-lite"/>
    </source>
</evidence>
<dbReference type="PANTHER" id="PTHR46872">
    <property type="entry name" value="DNA BINDING PROTEIN"/>
    <property type="match status" value="1"/>
</dbReference>
<organism evidence="2 3">
    <name type="scientific">Carex littledalei</name>
    <dbReference type="NCBI Taxonomy" id="544730"/>
    <lineage>
        <taxon>Eukaryota</taxon>
        <taxon>Viridiplantae</taxon>
        <taxon>Streptophyta</taxon>
        <taxon>Embryophyta</taxon>
        <taxon>Tracheophyta</taxon>
        <taxon>Spermatophyta</taxon>
        <taxon>Magnoliopsida</taxon>
        <taxon>Liliopsida</taxon>
        <taxon>Poales</taxon>
        <taxon>Cyperaceae</taxon>
        <taxon>Cyperoideae</taxon>
        <taxon>Cariceae</taxon>
        <taxon>Carex</taxon>
        <taxon>Carex subgen. Euthyceras</taxon>
    </lineage>
</organism>
<dbReference type="PANTHER" id="PTHR46872:SF10">
    <property type="entry name" value="MYB-LIKE DOMAIN-CONTAINING PROTEIN"/>
    <property type="match status" value="1"/>
</dbReference>
<comment type="caution">
    <text evidence="2">The sequence shown here is derived from an EMBL/GenBank/DDBJ whole genome shotgun (WGS) entry which is preliminary data.</text>
</comment>
<sequence>MAGALDPILQNNQSQDISSPDRHLHGDEREAYYESKLLEALVDEIFSKKMGNGGSDSPQLEAKKRKRELEETVKWLRGAAVNPVDPTYVIREREQEVLKMRREMFLKLDGIANLEDLPNFASLSPKDGPPLMETKKRKRELEKTVKWLRGTALNPVDPTYVIHKREQEVLKMRREMFLKMDDVANLEDLPNFDSLRKKKKAWHYSDEQYKGKRRSERIARNLNITAARLAILRKRIGVGDLFQADVPDWLGPLSDEDLANYRNDSDTSRWLGTHLWPQKPVTTQTRAPQNLLRHVNDKLMPNYCRCIARGAVECVRYHVNVARSQLKSELGQAFRALGFDFMGEGVEKVFTREQQMLFYSLERGITPLSGPKGFWSTASNHLGTKERRHLVRYFFNVYLLRRVGNQSRLGPASAIDSDEDDMDDDEDVEQVCYDSQKGSSVIVQASRYVSSDRMQSRKESL</sequence>
<gene>
    <name evidence="2" type="ORF">FCM35_KLT20711</name>
</gene>
<dbReference type="OrthoDB" id="1938526at2759"/>
<dbReference type="Proteomes" id="UP000623129">
    <property type="component" value="Unassembled WGS sequence"/>
</dbReference>
<name>A0A833VCL3_9POAL</name>
<evidence type="ECO:0000313" key="2">
    <source>
        <dbReference type="EMBL" id="KAF3334107.1"/>
    </source>
</evidence>
<dbReference type="EMBL" id="SWLB01000009">
    <property type="protein sequence ID" value="KAF3334107.1"/>
    <property type="molecule type" value="Genomic_DNA"/>
</dbReference>
<proteinExistence type="predicted"/>
<keyword evidence="3" id="KW-1185">Reference proteome</keyword>
<reference evidence="2" key="1">
    <citation type="submission" date="2020-01" db="EMBL/GenBank/DDBJ databases">
        <title>Genome sequence of Kobresia littledalei, the first chromosome-level genome in the family Cyperaceae.</title>
        <authorList>
            <person name="Qu G."/>
        </authorList>
    </citation>
    <scope>NUCLEOTIDE SEQUENCE</scope>
    <source>
        <strain evidence="2">C.B.Clarke</strain>
        <tissue evidence="2">Leaf</tissue>
    </source>
</reference>